<dbReference type="EMBL" id="CADEAL010001147">
    <property type="protein sequence ID" value="CAB1429531.1"/>
    <property type="molecule type" value="Genomic_DNA"/>
</dbReference>
<proteinExistence type="predicted"/>
<gene>
    <name evidence="2" type="ORF">PLEPLA_LOCUS17509</name>
</gene>
<evidence type="ECO:0000313" key="3">
    <source>
        <dbReference type="Proteomes" id="UP001153269"/>
    </source>
</evidence>
<evidence type="ECO:0000256" key="1">
    <source>
        <dbReference type="SAM" id="MobiDB-lite"/>
    </source>
</evidence>
<dbReference type="AlphaFoldDB" id="A0A9N7UEJ8"/>
<comment type="caution">
    <text evidence="2">The sequence shown here is derived from an EMBL/GenBank/DDBJ whole genome shotgun (WGS) entry which is preliminary data.</text>
</comment>
<evidence type="ECO:0000313" key="2">
    <source>
        <dbReference type="EMBL" id="CAB1429531.1"/>
    </source>
</evidence>
<dbReference type="Proteomes" id="UP001153269">
    <property type="component" value="Unassembled WGS sequence"/>
</dbReference>
<keyword evidence="3" id="KW-1185">Reference proteome</keyword>
<accession>A0A9N7UEJ8</accession>
<name>A0A9N7UEJ8_PLEPL</name>
<organism evidence="2 3">
    <name type="scientific">Pleuronectes platessa</name>
    <name type="common">European plaice</name>
    <dbReference type="NCBI Taxonomy" id="8262"/>
    <lineage>
        <taxon>Eukaryota</taxon>
        <taxon>Metazoa</taxon>
        <taxon>Chordata</taxon>
        <taxon>Craniata</taxon>
        <taxon>Vertebrata</taxon>
        <taxon>Euteleostomi</taxon>
        <taxon>Actinopterygii</taxon>
        <taxon>Neopterygii</taxon>
        <taxon>Teleostei</taxon>
        <taxon>Neoteleostei</taxon>
        <taxon>Acanthomorphata</taxon>
        <taxon>Carangaria</taxon>
        <taxon>Pleuronectiformes</taxon>
        <taxon>Pleuronectoidei</taxon>
        <taxon>Pleuronectidae</taxon>
        <taxon>Pleuronectes</taxon>
    </lineage>
</organism>
<protein>
    <submittedName>
        <fullName evidence="2">Uncharacterized protein</fullName>
    </submittedName>
</protein>
<feature type="region of interest" description="Disordered" evidence="1">
    <location>
        <begin position="1"/>
        <end position="70"/>
    </location>
</feature>
<reference evidence="2" key="1">
    <citation type="submission" date="2020-03" db="EMBL/GenBank/DDBJ databases">
        <authorList>
            <person name="Weist P."/>
        </authorList>
    </citation>
    <scope>NUCLEOTIDE SEQUENCE</scope>
</reference>
<sequence length="104" mass="11356">MAARAEARYTCVHGRRSSSTPRHPNALPPEDPMGSHMAPLPLPHRADDFTSPPHRLSSPPPTHAESTGGSSRYMYSRLLCGHHDNRHEFDMALTYPGGSGGLRS</sequence>